<keyword evidence="3" id="KW-1185">Reference proteome</keyword>
<dbReference type="EMBL" id="CAAHFG010000005">
    <property type="protein sequence ID" value="VGO17673.1"/>
    <property type="molecule type" value="Genomic_DNA"/>
</dbReference>
<organism evidence="2 3">
    <name type="scientific">Pontiella desulfatans</name>
    <dbReference type="NCBI Taxonomy" id="2750659"/>
    <lineage>
        <taxon>Bacteria</taxon>
        <taxon>Pseudomonadati</taxon>
        <taxon>Kiritimatiellota</taxon>
        <taxon>Kiritimatiellia</taxon>
        <taxon>Kiritimatiellales</taxon>
        <taxon>Pontiellaceae</taxon>
        <taxon>Pontiella</taxon>
    </lineage>
</organism>
<evidence type="ECO:0000313" key="3">
    <source>
        <dbReference type="Proteomes" id="UP000366872"/>
    </source>
</evidence>
<evidence type="ECO:0000313" key="2">
    <source>
        <dbReference type="EMBL" id="VGO17673.1"/>
    </source>
</evidence>
<feature type="compositionally biased region" description="Polar residues" evidence="1">
    <location>
        <begin position="55"/>
        <end position="67"/>
    </location>
</feature>
<accession>A0A6C2UCU3</accession>
<feature type="region of interest" description="Disordered" evidence="1">
    <location>
        <begin position="55"/>
        <end position="94"/>
    </location>
</feature>
<sequence length="148" mass="16752">MIKLNASYSKKVPAEQEYSSKSFMACVEVELPTGASARELQDKIHDTFELVKQSVESEISGQTGQRSSGREERPQGRQQRPRQHQPDGKASNKQISYLLDLAKSRGVMPRDLDADIRQRYAYAETVYDLSRADCSFMIDHVQRQKAAA</sequence>
<reference evidence="2 3" key="1">
    <citation type="submission" date="2019-04" db="EMBL/GenBank/DDBJ databases">
        <authorList>
            <person name="Van Vliet M D."/>
        </authorList>
    </citation>
    <scope>NUCLEOTIDE SEQUENCE [LARGE SCALE GENOMIC DNA]</scope>
    <source>
        <strain evidence="2 3">F1</strain>
    </source>
</reference>
<dbReference type="Proteomes" id="UP000366872">
    <property type="component" value="Unassembled WGS sequence"/>
</dbReference>
<gene>
    <name evidence="2" type="ORF">PDESU_06275</name>
</gene>
<dbReference type="RefSeq" id="WP_136083161.1">
    <property type="nucleotide sequence ID" value="NZ_CAAHFG010000005.1"/>
</dbReference>
<name>A0A6C2UCU3_PONDE</name>
<evidence type="ECO:0000256" key="1">
    <source>
        <dbReference type="SAM" id="MobiDB-lite"/>
    </source>
</evidence>
<protein>
    <submittedName>
        <fullName evidence="2">Uncharacterized protein</fullName>
    </submittedName>
</protein>
<dbReference type="AlphaFoldDB" id="A0A6C2UCU3"/>
<proteinExistence type="predicted"/>